<dbReference type="GO" id="GO:0051082">
    <property type="term" value="F:unfolded protein binding"/>
    <property type="evidence" value="ECO:0007669"/>
    <property type="project" value="TreeGrafter"/>
</dbReference>
<feature type="compositionally biased region" description="Acidic residues" evidence="9">
    <location>
        <begin position="276"/>
        <end position="285"/>
    </location>
</feature>
<dbReference type="Pfam" id="PF18400">
    <property type="entry name" value="Thioredoxin_12"/>
    <property type="match status" value="1"/>
</dbReference>
<evidence type="ECO:0000256" key="6">
    <source>
        <dbReference type="ARBA" id="ARBA00022729"/>
    </source>
</evidence>
<dbReference type="Pfam" id="PF18401">
    <property type="entry name" value="Thioredoxin_13"/>
    <property type="match status" value="1"/>
</dbReference>
<feature type="domain" description="UDP-glucose:glycoprotein glucosyltransferase thioredoxin-like" evidence="14">
    <location>
        <begin position="681"/>
        <end position="877"/>
    </location>
</feature>
<feature type="domain" description="UGGT thioredoxin-like" evidence="13">
    <location>
        <begin position="421"/>
        <end position="665"/>
    </location>
</feature>
<comment type="subcellular location">
    <subcellularLocation>
        <location evidence="2">Endoplasmic reticulum lumen</location>
    </subcellularLocation>
</comment>
<protein>
    <recommendedName>
        <fullName evidence="18">UDP-glucose:glycoprotein glucosyltransferase</fullName>
    </recommendedName>
</protein>
<keyword evidence="6 10" id="KW-0732">Signal</keyword>
<dbReference type="GO" id="GO:0018279">
    <property type="term" value="P:protein N-linked glycosylation via asparagine"/>
    <property type="evidence" value="ECO:0007669"/>
    <property type="project" value="TreeGrafter"/>
</dbReference>
<dbReference type="GO" id="GO:0003980">
    <property type="term" value="F:UDP-glucose:glycoprotein glucosyltransferase activity"/>
    <property type="evidence" value="ECO:0007669"/>
    <property type="project" value="InterPro"/>
</dbReference>
<evidence type="ECO:0000256" key="7">
    <source>
        <dbReference type="ARBA" id="ARBA00022824"/>
    </source>
</evidence>
<keyword evidence="7" id="KW-0256">Endoplasmic reticulum</keyword>
<dbReference type="SUPFAM" id="SSF53448">
    <property type="entry name" value="Nucleotide-diphospho-sugar transferases"/>
    <property type="match status" value="1"/>
</dbReference>
<evidence type="ECO:0000259" key="11">
    <source>
        <dbReference type="Pfam" id="PF18400"/>
    </source>
</evidence>
<dbReference type="Pfam" id="PF18403">
    <property type="entry name" value="Thioredoxin_15"/>
    <property type="match status" value="1"/>
</dbReference>
<dbReference type="Pfam" id="PF18404">
    <property type="entry name" value="Glyco_transf_24"/>
    <property type="match status" value="1"/>
</dbReference>
<dbReference type="PANTHER" id="PTHR11226:SF0">
    <property type="entry name" value="UDP-GLUCOSE:GLYCOPROTEIN GLUCOSYLTRANSFERASE"/>
    <property type="match status" value="1"/>
</dbReference>
<evidence type="ECO:0000256" key="5">
    <source>
        <dbReference type="ARBA" id="ARBA00022679"/>
    </source>
</evidence>
<dbReference type="STRING" id="1441469.A0A1Q5Q9F4"/>
<accession>A0A1Q5Q9F4</accession>
<evidence type="ECO:0000259" key="13">
    <source>
        <dbReference type="Pfam" id="PF18402"/>
    </source>
</evidence>
<dbReference type="Gene3D" id="3.90.550.10">
    <property type="entry name" value="Spore Coat Polysaccharide Biosynthesis Protein SpsA, Chain A"/>
    <property type="match status" value="1"/>
</dbReference>
<feature type="region of interest" description="Disordered" evidence="9">
    <location>
        <begin position="1474"/>
        <end position="1501"/>
    </location>
</feature>
<dbReference type="RefSeq" id="XP_020120887.1">
    <property type="nucleotide sequence ID" value="XM_020266580.1"/>
</dbReference>
<keyword evidence="8" id="KW-0325">Glycoprotein</keyword>
<feature type="chain" id="PRO_5012999374" description="UDP-glucose:glycoprotein glucosyltransferase" evidence="10">
    <location>
        <begin position="31"/>
        <end position="1501"/>
    </location>
</feature>
<dbReference type="InterPro" id="IPR029044">
    <property type="entry name" value="Nucleotide-diphossugar_trans"/>
</dbReference>
<dbReference type="PANTHER" id="PTHR11226">
    <property type="entry name" value="UDP-GLUCOSE GLYCOPROTEIN:GLUCOSYLTRANSFERASE"/>
    <property type="match status" value="1"/>
</dbReference>
<evidence type="ECO:0000256" key="4">
    <source>
        <dbReference type="ARBA" id="ARBA00006351"/>
    </source>
</evidence>
<dbReference type="InterPro" id="IPR040692">
    <property type="entry name" value="UGGT_TRXL_3"/>
</dbReference>
<evidence type="ECO:0008006" key="18">
    <source>
        <dbReference type="Google" id="ProtNLM"/>
    </source>
</evidence>
<dbReference type="GO" id="GO:0005788">
    <property type="term" value="C:endoplasmic reticulum lumen"/>
    <property type="evidence" value="ECO:0007669"/>
    <property type="project" value="UniProtKB-SubCell"/>
</dbReference>
<evidence type="ECO:0000256" key="9">
    <source>
        <dbReference type="SAM" id="MobiDB-lite"/>
    </source>
</evidence>
<name>A0A1Q5Q9F4_TALAT</name>
<evidence type="ECO:0000313" key="16">
    <source>
        <dbReference type="EMBL" id="OKL60766.1"/>
    </source>
</evidence>
<dbReference type="Pfam" id="PF18402">
    <property type="entry name" value="Thioredoxin_14"/>
    <property type="match status" value="1"/>
</dbReference>
<evidence type="ECO:0000259" key="12">
    <source>
        <dbReference type="Pfam" id="PF18401"/>
    </source>
</evidence>
<dbReference type="CDD" id="cd06432">
    <property type="entry name" value="GT8_HUGT1_C_like"/>
    <property type="match status" value="1"/>
</dbReference>
<evidence type="ECO:0000256" key="8">
    <source>
        <dbReference type="ARBA" id="ARBA00023180"/>
    </source>
</evidence>
<organism evidence="16 17">
    <name type="scientific">Talaromyces atroroseus</name>
    <dbReference type="NCBI Taxonomy" id="1441469"/>
    <lineage>
        <taxon>Eukaryota</taxon>
        <taxon>Fungi</taxon>
        <taxon>Dikarya</taxon>
        <taxon>Ascomycota</taxon>
        <taxon>Pezizomycotina</taxon>
        <taxon>Eurotiomycetes</taxon>
        <taxon>Eurotiomycetidae</taxon>
        <taxon>Eurotiales</taxon>
        <taxon>Trichocomaceae</taxon>
        <taxon>Talaromyces</taxon>
        <taxon>Talaromyces sect. Trachyspermi</taxon>
    </lineage>
</organism>
<feature type="compositionally biased region" description="Basic and acidic residues" evidence="9">
    <location>
        <begin position="257"/>
        <end position="266"/>
    </location>
</feature>
<evidence type="ECO:0000259" key="15">
    <source>
        <dbReference type="Pfam" id="PF18404"/>
    </source>
</evidence>
<feature type="domain" description="UGGT thioredoxin-like" evidence="12">
    <location>
        <begin position="286"/>
        <end position="415"/>
    </location>
</feature>
<evidence type="ECO:0000313" key="17">
    <source>
        <dbReference type="Proteomes" id="UP000214365"/>
    </source>
</evidence>
<sequence>MFGSRMRQFSSLGLVSGLLLLLQPPRCVAASPSVNVALQASFDAGPYLVELLETAAQENSSAYFPLLDRIAEGVFDDATTEKELYTTFLKLLADDNHIKDEESLDTFKFALAIRSAAPRIEAHYQYYNTSVQSTLVTAAQDAACPVWVHMDGKQYCSSTLERAQQDVSGDSDPRELPFDRTLGDPLATPAVLYADIASPMFAQYHETLRGLAEEGQLAYRVRYRPSQDDSPRPLFVSGYGVELTLKRTDYIVIDDRQAEEREDKANAKAKAPSAADLDDDEEESPPDLKPLSSSEVAALGMNAASFVLDSADPFATLLKLSQDFPKYSSAVASYNVTEAFTNEYNKNRQAGLPGARNIMWINGQHVDSRQIDAYSLLEHLRQERQIVAEFKKVGLSSSDAVNLLSYPALAEAQMTSEVQRYDWRDEIEGGGIVIWLNDLEKDKRYANFPTSLQSILQPTFPGQLPPVRRNMQTVIAPVDLTKVEDVNFVATYLQTFIKRMIPVRFGVVLIANTEESKAQAKIAHHLHQTYGLTSLFQYLETTLSSEKVSHPDGASFATAVAERDTRPGQESLPFEEVLQSEALDDIVSRTAKYLRRLDLDGPSPPTLANGMIMSRGRNFLQELPMQIGKDLNILQQALIQGALSEDDYVPDYFLSQAAQSRNEWIVPEHGSSGIRIADILSIAEAHNDFADVLRLPSDPKHPSSNVQLFVVADFNTEHGLALLISALKFRQLHLETEVIPLHNPDTDGYAGGGISSKLYQLLRQTEPVKLVDVLLSQIGLAADKTQAMSEEEQAYWTQAQKLIVDLGFSRGTSSILFNGRVVGPFPPSAAFGEAEFEQLFTYESSQRLRPLAEALKDLGVDSKVAGPLSFAKLTSLVESSINSDAPEGGIDSRSKYRLDVLKKWNSTHSAFDAATNTDDASINIVAAVDPTSELSQKWVPILKTLSELAGVNVRIFLTPNKQMKELPIKRFYRQVLEAKPSFDEDGSLARPGASFRGLPQDALLTLGMDVAPSWLVAPKESVHDLDNIKLSALKEGSDVDAIYELEHILIEGHSTDTTLRTPPRGAQLLLETEKGSFFADTIIMANLGYFQFKAQPGFWKIELKEGRSRDIFQLDSLGGSLQPGDASNEVALLSFQGKTLYPRLSRRPGQENEEVLEETAHGAGSAMDYVSKGLSFAQGVLSSVGVKSAASSESAEKHAEINIFSVASGHLYERMLNIMMLSVMKNTEHTVKFWFIEQFLSPSFKSLLPHLAAEYGFSYEMVTYKWPHWLRGQREKQREIWGYKILFLDVLFPLSLDKVIFVDADQIVRTDMYDLVSLDLEGAPYGFTPMCDSRTEMEGFRFWKQGYWKSYLRDTFSYHISALYVVDLKRFRELAAGDRLRGQYHTLSADPESLANLDQDLPNVMQTLIPIKSLPQDWLWCETWCSDEALETAKTIDLCNNPLTKEPKLERARRQVPEWTVYDDEIARVAAAAATATSDNVGDDNEKVEYSVGKEERKDEL</sequence>
<keyword evidence="5" id="KW-0808">Transferase</keyword>
<dbReference type="Pfam" id="PF06427">
    <property type="entry name" value="UDP-g_GGTase"/>
    <property type="match status" value="1"/>
</dbReference>
<proteinExistence type="inferred from homology"/>
<dbReference type="EMBL" id="LFMY01000005">
    <property type="protein sequence ID" value="OKL60766.1"/>
    <property type="molecule type" value="Genomic_DNA"/>
</dbReference>
<dbReference type="GeneID" id="31004030"/>
<dbReference type="UniPathway" id="UPA00378"/>
<feature type="region of interest" description="Disordered" evidence="9">
    <location>
        <begin position="257"/>
        <end position="292"/>
    </location>
</feature>
<evidence type="ECO:0000259" key="14">
    <source>
        <dbReference type="Pfam" id="PF18403"/>
    </source>
</evidence>
<dbReference type="OrthoDB" id="27683at2759"/>
<comment type="pathway">
    <text evidence="3">Protein modification; protein glycosylation.</text>
</comment>
<feature type="domain" description="Glucosyltransferase 24 catalytic" evidence="15">
    <location>
        <begin position="1201"/>
        <end position="1468"/>
    </location>
</feature>
<dbReference type="InterPro" id="IPR040693">
    <property type="entry name" value="UGGT_TRXL_1"/>
</dbReference>
<gene>
    <name evidence="16" type="ORF">UA08_04275</name>
</gene>
<evidence type="ECO:0000256" key="2">
    <source>
        <dbReference type="ARBA" id="ARBA00004319"/>
    </source>
</evidence>
<keyword evidence="17" id="KW-1185">Reference proteome</keyword>
<dbReference type="InterPro" id="IPR040497">
    <property type="entry name" value="Glyco_transf_24"/>
</dbReference>
<dbReference type="Proteomes" id="UP000214365">
    <property type="component" value="Unassembled WGS sequence"/>
</dbReference>
<evidence type="ECO:0000256" key="10">
    <source>
        <dbReference type="SAM" id="SignalP"/>
    </source>
</evidence>
<feature type="signal peptide" evidence="10">
    <location>
        <begin position="1"/>
        <end position="30"/>
    </location>
</feature>
<dbReference type="InterPro" id="IPR040694">
    <property type="entry name" value="UGGT_TRXL_2"/>
</dbReference>
<feature type="domain" description="UGGT thioredoxin-like" evidence="11">
    <location>
        <begin position="45"/>
        <end position="229"/>
    </location>
</feature>
<comment type="caution">
    <text evidence="16">The sequence shown here is derived from an EMBL/GenBank/DDBJ whole genome shotgun (WGS) entry which is preliminary data.</text>
</comment>
<comment type="similarity">
    <text evidence="4">Belongs to the glycosyltransferase 8 family.</text>
</comment>
<dbReference type="InterPro" id="IPR040525">
    <property type="entry name" value="UGGT_TRXL_4"/>
</dbReference>
<evidence type="ECO:0000256" key="1">
    <source>
        <dbReference type="ARBA" id="ARBA00001913"/>
    </source>
</evidence>
<feature type="compositionally biased region" description="Basic and acidic residues" evidence="9">
    <location>
        <begin position="1484"/>
        <end position="1501"/>
    </location>
</feature>
<comment type="cofactor">
    <cofactor evidence="1">
        <name>Ca(2+)</name>
        <dbReference type="ChEBI" id="CHEBI:29108"/>
    </cofactor>
</comment>
<dbReference type="InterPro" id="IPR009448">
    <property type="entry name" value="UDP-g_GGtrans"/>
</dbReference>
<evidence type="ECO:0000256" key="3">
    <source>
        <dbReference type="ARBA" id="ARBA00004922"/>
    </source>
</evidence>
<dbReference type="FunFam" id="3.90.550.10:FF:000065">
    <property type="entry name" value="UDP-glucose:glycoprotein glucosyltransferase, putative"/>
    <property type="match status" value="1"/>
</dbReference>
<dbReference type="GO" id="GO:0036503">
    <property type="term" value="P:ERAD pathway"/>
    <property type="evidence" value="ECO:0007669"/>
    <property type="project" value="TreeGrafter"/>
</dbReference>
<reference evidence="16 17" key="1">
    <citation type="submission" date="2015-06" db="EMBL/GenBank/DDBJ databases">
        <title>Talaromyces atroroseus IBT 11181 draft genome.</title>
        <authorList>
            <person name="Rasmussen K.B."/>
            <person name="Rasmussen S."/>
            <person name="Petersen B."/>
            <person name="Sicheritz-Ponten T."/>
            <person name="Mortensen U.H."/>
            <person name="Thrane U."/>
        </authorList>
    </citation>
    <scope>NUCLEOTIDE SEQUENCE [LARGE SCALE GENOMIC DNA]</scope>
    <source>
        <strain evidence="16 17">IBT 11181</strain>
    </source>
</reference>